<accession>A0A6N0P131</accession>
<protein>
    <submittedName>
        <fullName evidence="1">Uncharacterized protein</fullName>
    </submittedName>
</protein>
<evidence type="ECO:0000313" key="1">
    <source>
        <dbReference type="EMBL" id="QKR00970.1"/>
    </source>
</evidence>
<evidence type="ECO:0000313" key="2">
    <source>
        <dbReference type="Proteomes" id="UP000509301"/>
    </source>
</evidence>
<gene>
    <name evidence="1" type="ORF">GWK48_03355</name>
</gene>
<dbReference type="AlphaFoldDB" id="A0A6N0P131"/>
<dbReference type="Proteomes" id="UP000509301">
    <property type="component" value="Chromosome"/>
</dbReference>
<dbReference type="KEGG" id="mten:GWK48_03355"/>
<keyword evidence="2" id="KW-1185">Reference proteome</keyword>
<sequence>MKFLGKVFMPYAMRTINDGVEFISFTLDTGEYVIFQGEENRVSLPMPSGVTSAHTHPGVCLFSGQDLETADFLFIKGYVSVGVMNPECALLIYRDGPYTLEDRDALLNLTKRVKSSKKLNDLVNAYLSFKTENLKLMQHKF</sequence>
<reference evidence="1 2" key="1">
    <citation type="submission" date="2020-02" db="EMBL/GenBank/DDBJ databases">
        <title>Comparative genome analysis reveals the metabolism and evolution of the thermophilic archaeal genus Metallosphaera.</title>
        <authorList>
            <person name="Jiang C."/>
        </authorList>
    </citation>
    <scope>NUCLEOTIDE SEQUENCE [LARGE SCALE GENOMIC DNA]</scope>
    <source>
        <strain evidence="1 2">Ric-A</strain>
    </source>
</reference>
<proteinExistence type="predicted"/>
<dbReference type="EMBL" id="CP049074">
    <property type="protein sequence ID" value="QKR00970.1"/>
    <property type="molecule type" value="Genomic_DNA"/>
</dbReference>
<name>A0A6N0P131_9CREN</name>
<organism evidence="1 2">
    <name type="scientific">Metallosphaera tengchongensis</name>
    <dbReference type="NCBI Taxonomy" id="1532350"/>
    <lineage>
        <taxon>Archaea</taxon>
        <taxon>Thermoproteota</taxon>
        <taxon>Thermoprotei</taxon>
        <taxon>Sulfolobales</taxon>
        <taxon>Sulfolobaceae</taxon>
        <taxon>Metallosphaera</taxon>
    </lineage>
</organism>